<dbReference type="EnsemblMetazoa" id="SMAR001319-RA">
    <property type="protein sequence ID" value="SMAR001319-PA"/>
    <property type="gene ID" value="SMAR001319"/>
</dbReference>
<feature type="compositionally biased region" description="Basic and acidic residues" evidence="1">
    <location>
        <begin position="8"/>
        <end position="17"/>
    </location>
</feature>
<reference evidence="3" key="1">
    <citation type="submission" date="2011-05" db="EMBL/GenBank/DDBJ databases">
        <authorList>
            <person name="Richards S.R."/>
            <person name="Qu J."/>
            <person name="Jiang H."/>
            <person name="Jhangiani S.N."/>
            <person name="Agravi P."/>
            <person name="Goodspeed R."/>
            <person name="Gross S."/>
            <person name="Mandapat C."/>
            <person name="Jackson L."/>
            <person name="Mathew T."/>
            <person name="Pu L."/>
            <person name="Thornton R."/>
            <person name="Saada N."/>
            <person name="Wilczek-Boney K.B."/>
            <person name="Lee S."/>
            <person name="Kovar C."/>
            <person name="Wu Y."/>
            <person name="Scherer S.E."/>
            <person name="Worley K.C."/>
            <person name="Muzny D.M."/>
            <person name="Gibbs R."/>
        </authorList>
    </citation>
    <scope>NUCLEOTIDE SEQUENCE</scope>
    <source>
        <strain evidence="3">Brora</strain>
    </source>
</reference>
<dbReference type="HOGENOM" id="CLU_1483819_0_0_1"/>
<organism evidence="2 3">
    <name type="scientific">Strigamia maritima</name>
    <name type="common">European centipede</name>
    <name type="synonym">Geophilus maritimus</name>
    <dbReference type="NCBI Taxonomy" id="126957"/>
    <lineage>
        <taxon>Eukaryota</taxon>
        <taxon>Metazoa</taxon>
        <taxon>Ecdysozoa</taxon>
        <taxon>Arthropoda</taxon>
        <taxon>Myriapoda</taxon>
        <taxon>Chilopoda</taxon>
        <taxon>Pleurostigmophora</taxon>
        <taxon>Geophilomorpha</taxon>
        <taxon>Linotaeniidae</taxon>
        <taxon>Strigamia</taxon>
    </lineage>
</organism>
<proteinExistence type="predicted"/>
<accession>T1IK82</accession>
<evidence type="ECO:0000313" key="2">
    <source>
        <dbReference type="EnsemblMetazoa" id="SMAR001319-PA"/>
    </source>
</evidence>
<feature type="region of interest" description="Disordered" evidence="1">
    <location>
        <begin position="1"/>
        <end position="24"/>
    </location>
</feature>
<sequence length="182" mass="21100">MQKNCRRKKDEKPERTPDPSAAVSGISVFSNTSYYSASNSVQQQRAKRKNPELNTVQFQVPEKCMYILWQRQPKKKYVPINEYDIGEKYIWRDEICDRLKRGFNKSKGDKEFDEIGQAAVCADVLEAIDKVERNYFIGICDGSVIKISDKLYVWRVDVSHIEEEIALGPRSKLKMSKLISKI</sequence>
<dbReference type="Proteomes" id="UP000014500">
    <property type="component" value="Unassembled WGS sequence"/>
</dbReference>
<dbReference type="EMBL" id="JH430443">
    <property type="status" value="NOT_ANNOTATED_CDS"/>
    <property type="molecule type" value="Genomic_DNA"/>
</dbReference>
<dbReference type="AlphaFoldDB" id="T1IK82"/>
<evidence type="ECO:0000313" key="3">
    <source>
        <dbReference type="Proteomes" id="UP000014500"/>
    </source>
</evidence>
<reference evidence="2" key="2">
    <citation type="submission" date="2015-02" db="UniProtKB">
        <authorList>
            <consortium name="EnsemblMetazoa"/>
        </authorList>
    </citation>
    <scope>IDENTIFICATION</scope>
</reference>
<keyword evidence="3" id="KW-1185">Reference proteome</keyword>
<protein>
    <submittedName>
        <fullName evidence="2">Uncharacterized protein</fullName>
    </submittedName>
</protein>
<name>T1IK82_STRMM</name>
<evidence type="ECO:0000256" key="1">
    <source>
        <dbReference type="SAM" id="MobiDB-lite"/>
    </source>
</evidence>